<protein>
    <submittedName>
        <fullName evidence="1">Unannotated protein</fullName>
    </submittedName>
</protein>
<gene>
    <name evidence="1" type="ORF">UFOPK2766_02121</name>
</gene>
<organism evidence="1">
    <name type="scientific">freshwater metagenome</name>
    <dbReference type="NCBI Taxonomy" id="449393"/>
    <lineage>
        <taxon>unclassified sequences</taxon>
        <taxon>metagenomes</taxon>
        <taxon>ecological metagenomes</taxon>
    </lineage>
</organism>
<dbReference type="AlphaFoldDB" id="A0A6J6UJ49"/>
<name>A0A6J6UJ49_9ZZZZ</name>
<proteinExistence type="predicted"/>
<reference evidence="1" key="1">
    <citation type="submission" date="2020-05" db="EMBL/GenBank/DDBJ databases">
        <authorList>
            <person name="Chiriac C."/>
            <person name="Salcher M."/>
            <person name="Ghai R."/>
            <person name="Kavagutti S V."/>
        </authorList>
    </citation>
    <scope>NUCLEOTIDE SEQUENCE</scope>
</reference>
<dbReference type="EMBL" id="CAEZYU010000138">
    <property type="protein sequence ID" value="CAB4759275.1"/>
    <property type="molecule type" value="Genomic_DNA"/>
</dbReference>
<evidence type="ECO:0000313" key="1">
    <source>
        <dbReference type="EMBL" id="CAB4759275.1"/>
    </source>
</evidence>
<accession>A0A6J6UJ49</accession>
<sequence>MTAGAVCLWAGFAVVLGVELGAGWCGDGVAAGCVWLLFDGPSGGVDGGVVLFAK</sequence>